<dbReference type="Gene3D" id="3.30.70.270">
    <property type="match status" value="1"/>
</dbReference>
<dbReference type="SMART" id="SM00052">
    <property type="entry name" value="EAL"/>
    <property type="match status" value="1"/>
</dbReference>
<dbReference type="SMART" id="SM00267">
    <property type="entry name" value="GGDEF"/>
    <property type="match status" value="1"/>
</dbReference>
<dbReference type="InterPro" id="IPR029787">
    <property type="entry name" value="Nucleotide_cyclase"/>
</dbReference>
<sequence>MLVDNSRAPGLDDAWRSVSELAQEIIVPLLQPWLARQSELIGLSVSIDDVQLGESRTLCALGDVSDLVQRLPGPDGQTEIVLYTQSPLEDIVELPEGLAARIAQLVVFQQQLVSAQIFRFSPIIQYEAAELDGRWVLIQANPALGDFLGVDPAELEGRGARKVMIDFIHPDDVRMLMTSYDMTRTTSRQMTLQYRLLAADGVYYPVTERVLYISDDPPRRCISTIWHRELDQMDSQTQYQLFHDIQTTTADLSLLSGREFLHHFCRRLEALDDVDSLALIAHTRGDWWESWALYRRASQLPDFHIQLNHGHRLDEAAWNLTSLFGRDDDASQALYDQMPYQSVLPLKHDGESVVACLILGSVKPLSNSDQVVQLVRLLGIRVLREIRQVRIAEAQWEQNLQLQQQKQQLTRMVTLLGDLDTVADEFSFMRITEDQLRQTFNLQCLDWVLWVSGEWHRLTLEDVLMNRRPASDATRIVKPNWIEFLEQVRRQSEMVVYRGRLRVFWPVGSALDGFLVLVQTFRKSLPDRELLEFAQNSLTLAHQGLVQRENLRRQAMYDSLTGLGNRSQLHAWIKVALPVKERASLLLFDLNRFKEINDSFGHQFGDRLLCEIGPRISSTLGDREHYLSRLGGDEFALFLPDTDTETSSELAGKLHKALAKSYTIDGLRFQVEASIGVAQFPQHGDDGHELLRCADVAMYAAKHTNRSVVLFDPQLDNSTPMRIAVLSGLDQAIAEHQLSVAYQPLMQTSTGQVAGFEALVRWSHPEFGELSPSEFIPLAEVGEGIRKITDFVLRSTLEYLVVWRRLLPQMHVAVNISPRVLLDHDFPNRVQALLEAYNLPGESVVMELTESTLLVDPVRAVEIIHSLSALGVKVEIDDFGTGYSSLSYLKRLPLSALKIDRSFVADISSDSHNEVIVQSTVQMAHNLGLQVVAEGVEDEATLLKMMRLGCDMIQGYYFSKPIPGDEVEEWLKRNR</sequence>
<dbReference type="InterPro" id="IPR035965">
    <property type="entry name" value="PAS-like_dom_sf"/>
</dbReference>
<dbReference type="Proteomes" id="UP000005953">
    <property type="component" value="Unassembled WGS sequence"/>
</dbReference>
<accession>A4BAQ7</accession>
<dbReference type="OrthoDB" id="9804951at2"/>
<dbReference type="PANTHER" id="PTHR44757">
    <property type="entry name" value="DIGUANYLATE CYCLASE DGCP"/>
    <property type="match status" value="1"/>
</dbReference>
<evidence type="ECO:0000313" key="4">
    <source>
        <dbReference type="EMBL" id="EAR11013.1"/>
    </source>
</evidence>
<dbReference type="Pfam" id="PF00563">
    <property type="entry name" value="EAL"/>
    <property type="match status" value="1"/>
</dbReference>
<dbReference type="Pfam" id="PF08447">
    <property type="entry name" value="PAS_3"/>
    <property type="match status" value="1"/>
</dbReference>
<dbReference type="STRING" id="314283.MED297_10896"/>
<dbReference type="InterPro" id="IPR035919">
    <property type="entry name" value="EAL_sf"/>
</dbReference>
<organism evidence="4 5">
    <name type="scientific">Reinekea blandensis MED297</name>
    <dbReference type="NCBI Taxonomy" id="314283"/>
    <lineage>
        <taxon>Bacteria</taxon>
        <taxon>Pseudomonadati</taxon>
        <taxon>Pseudomonadota</taxon>
        <taxon>Gammaproteobacteria</taxon>
        <taxon>Oceanospirillales</taxon>
        <taxon>Saccharospirillaceae</taxon>
        <taxon>Reinekea</taxon>
    </lineage>
</organism>
<dbReference type="Gene3D" id="3.20.20.450">
    <property type="entry name" value="EAL domain"/>
    <property type="match status" value="1"/>
</dbReference>
<feature type="domain" description="GGDEF" evidence="3">
    <location>
        <begin position="581"/>
        <end position="713"/>
    </location>
</feature>
<dbReference type="InterPro" id="IPR013655">
    <property type="entry name" value="PAS_fold_3"/>
</dbReference>
<dbReference type="EMBL" id="AAOE01000002">
    <property type="protein sequence ID" value="EAR11013.1"/>
    <property type="molecule type" value="Genomic_DNA"/>
</dbReference>
<reference evidence="4 5" key="1">
    <citation type="submission" date="2006-02" db="EMBL/GenBank/DDBJ databases">
        <authorList>
            <person name="Pinhassi J."/>
            <person name="Pedros-Alio C."/>
            <person name="Ferriera S."/>
            <person name="Johnson J."/>
            <person name="Kravitz S."/>
            <person name="Halpern A."/>
            <person name="Remington K."/>
            <person name="Beeson K."/>
            <person name="Tran B."/>
            <person name="Rogers Y.-H."/>
            <person name="Friedman R."/>
            <person name="Venter J.C."/>
        </authorList>
    </citation>
    <scope>NUCLEOTIDE SEQUENCE [LARGE SCALE GENOMIC DNA]</scope>
    <source>
        <strain evidence="4 5">MED297</strain>
    </source>
</reference>
<dbReference type="PROSITE" id="PS50883">
    <property type="entry name" value="EAL"/>
    <property type="match status" value="1"/>
</dbReference>
<dbReference type="Pfam" id="PF00990">
    <property type="entry name" value="GGDEF"/>
    <property type="match status" value="1"/>
</dbReference>
<evidence type="ECO:0000313" key="5">
    <source>
        <dbReference type="Proteomes" id="UP000005953"/>
    </source>
</evidence>
<keyword evidence="5" id="KW-1185">Reference proteome</keyword>
<dbReference type="HOGENOM" id="CLU_000445_70_20_6"/>
<dbReference type="NCBIfam" id="TIGR00254">
    <property type="entry name" value="GGDEF"/>
    <property type="match status" value="1"/>
</dbReference>
<dbReference type="CDD" id="cd01949">
    <property type="entry name" value="GGDEF"/>
    <property type="match status" value="1"/>
</dbReference>
<dbReference type="InterPro" id="IPR001633">
    <property type="entry name" value="EAL_dom"/>
</dbReference>
<dbReference type="InterPro" id="IPR043128">
    <property type="entry name" value="Rev_trsase/Diguanyl_cyclase"/>
</dbReference>
<dbReference type="AlphaFoldDB" id="A4BAQ7"/>
<evidence type="ECO:0000259" key="3">
    <source>
        <dbReference type="PROSITE" id="PS50887"/>
    </source>
</evidence>
<dbReference type="InterPro" id="IPR052155">
    <property type="entry name" value="Biofilm_reg_signaling"/>
</dbReference>
<name>A4BAQ7_9GAMM</name>
<dbReference type="InterPro" id="IPR000160">
    <property type="entry name" value="GGDEF_dom"/>
</dbReference>
<feature type="domain" description="EAL" evidence="2">
    <location>
        <begin position="722"/>
        <end position="975"/>
    </location>
</feature>
<feature type="domain" description="PAS" evidence="1">
    <location>
        <begin position="128"/>
        <end position="189"/>
    </location>
</feature>
<dbReference type="SUPFAM" id="SSF141868">
    <property type="entry name" value="EAL domain-like"/>
    <property type="match status" value="1"/>
</dbReference>
<dbReference type="CDD" id="cd01948">
    <property type="entry name" value="EAL"/>
    <property type="match status" value="1"/>
</dbReference>
<protein>
    <submittedName>
        <fullName evidence="4">Putative phosphodiesterase</fullName>
    </submittedName>
</protein>
<dbReference type="CDD" id="cd00130">
    <property type="entry name" value="PAS"/>
    <property type="match status" value="1"/>
</dbReference>
<dbReference type="Gene3D" id="3.30.450.20">
    <property type="entry name" value="PAS domain"/>
    <property type="match status" value="1"/>
</dbReference>
<dbReference type="RefSeq" id="WP_008041677.1">
    <property type="nucleotide sequence ID" value="NZ_CH724149.1"/>
</dbReference>
<dbReference type="PROSITE" id="PS50887">
    <property type="entry name" value="GGDEF"/>
    <property type="match status" value="1"/>
</dbReference>
<evidence type="ECO:0000259" key="1">
    <source>
        <dbReference type="PROSITE" id="PS50112"/>
    </source>
</evidence>
<dbReference type="SUPFAM" id="SSF55785">
    <property type="entry name" value="PYP-like sensor domain (PAS domain)"/>
    <property type="match status" value="1"/>
</dbReference>
<proteinExistence type="predicted"/>
<evidence type="ECO:0000259" key="2">
    <source>
        <dbReference type="PROSITE" id="PS50883"/>
    </source>
</evidence>
<dbReference type="PANTHER" id="PTHR44757:SF2">
    <property type="entry name" value="BIOFILM ARCHITECTURE MAINTENANCE PROTEIN MBAA"/>
    <property type="match status" value="1"/>
</dbReference>
<comment type="caution">
    <text evidence="4">The sequence shown here is derived from an EMBL/GenBank/DDBJ whole genome shotgun (WGS) entry which is preliminary data.</text>
</comment>
<dbReference type="InterPro" id="IPR000014">
    <property type="entry name" value="PAS"/>
</dbReference>
<dbReference type="PROSITE" id="PS50112">
    <property type="entry name" value="PAS"/>
    <property type="match status" value="1"/>
</dbReference>
<gene>
    <name evidence="4" type="ORF">MED297_10896</name>
</gene>
<dbReference type="SUPFAM" id="SSF55073">
    <property type="entry name" value="Nucleotide cyclase"/>
    <property type="match status" value="1"/>
</dbReference>